<dbReference type="OrthoDB" id="9809989at2"/>
<keyword evidence="1" id="KW-0732">Signal</keyword>
<dbReference type="STRING" id="1633631.GCA_001442925_01841"/>
<feature type="domain" description="SbsA Ig-like" evidence="2">
    <location>
        <begin position="242"/>
        <end position="325"/>
    </location>
</feature>
<accession>A0A0N7MPN2</accession>
<feature type="domain" description="SbsA Ig-like" evidence="2">
    <location>
        <begin position="338"/>
        <end position="436"/>
    </location>
</feature>
<accession>A0A0S4N8P7</accession>
<evidence type="ECO:0000256" key="1">
    <source>
        <dbReference type="ARBA" id="ARBA00022729"/>
    </source>
</evidence>
<evidence type="ECO:0000313" key="4">
    <source>
        <dbReference type="EMBL" id="CUU07623.1"/>
    </source>
</evidence>
<proteinExistence type="predicted"/>
<accession>A0A0P1MGB4</accession>
<evidence type="ECO:0000313" key="3">
    <source>
        <dbReference type="EMBL" id="CUS93589.1"/>
    </source>
</evidence>
<gene>
    <name evidence="4" type="ORF">JGI4_01846</name>
    <name evidence="3" type="ORF">JGI8_01841</name>
</gene>
<dbReference type="Gene3D" id="2.60.40.1220">
    <property type="match status" value="2"/>
</dbReference>
<accession>A0A0P1MF37</accession>
<evidence type="ECO:0000259" key="2">
    <source>
        <dbReference type="Pfam" id="PF13205"/>
    </source>
</evidence>
<protein>
    <submittedName>
        <fullName evidence="4">Ig-like domain-containing protein</fullName>
    </submittedName>
</protein>
<reference evidence="4 5" key="1">
    <citation type="submission" date="2015-11" db="EMBL/GenBank/DDBJ databases">
        <authorList>
            <person name="Zhang Y."/>
            <person name="Guo Z."/>
        </authorList>
    </citation>
    <scope>NUCLEOTIDE SEQUENCE [LARGE SCALE GENOMIC DNA]</scope>
    <source>
        <strain evidence="4">JGI-4</strain>
    </source>
</reference>
<evidence type="ECO:0000313" key="6">
    <source>
        <dbReference type="Proteomes" id="UP000182200"/>
    </source>
</evidence>
<sequence length="541" mass="60773">MRTIPCLIFVLIIIGCATQVPPSGGPLDTTPPEIVKTYPENGTVNFKGNYVEVEFSEYVDKRSVQDAIYISPYIQGEIQYKWSGRKLKLVFPEKLKDSTTYVITFGTEIKDLNAGNKMKESFTLAFSTGSAIDSGSIEGKIFSNKGNFMVFAYLIDKLNPDTLSPLHTKPDYATQAGRDGAFKFQFIKLGKYRLFAINDKTKNLLYDPGEDEYGVFWEDIVINSKNPIATNVIFKTTIEDTSKPFVSSVNVLDNSHILIKFSEKINPENATIKIEKNETETLPLITQIYPDSSKIILILLEKLDTRNKYQLALSKTTDLAGNELGEHIYEPPGEFADDTTAPTLIFSIPAEGENDVNLKPEIKLFFDDVLLSEPKIQLFDSTGNEIKVKAKQNLNELIIEPETELKPDELYTLKISEARDLNNNIQKDTLKLSFKTINPLIFGAIEGSVTCEDTISSVIISAFETSTGKKFTTKTKCNSKFTIEQIPQGRYLIEAFIDSNGNGTYDYGKVFPFAPSEKFTVYPDTVKVRARWTTENINIKF</sequence>
<name>A0A0P1MGB4_9BACT</name>
<dbReference type="EMBL" id="CZVI01000037">
    <property type="protein sequence ID" value="CUS93589.1"/>
    <property type="molecule type" value="Genomic_DNA"/>
</dbReference>
<feature type="domain" description="SbsA Ig-like" evidence="2">
    <location>
        <begin position="28"/>
        <end position="128"/>
    </location>
</feature>
<accession>A0A0P1LG59</accession>
<dbReference type="RefSeq" id="WP_047134988.1">
    <property type="nucleotide sequence ID" value="NZ_CZVI01000037.1"/>
</dbReference>
<organism evidence="4 5">
    <name type="scientific">Candidatus Kryptonium thompsonii</name>
    <dbReference type="NCBI Taxonomy" id="1633631"/>
    <lineage>
        <taxon>Bacteria</taxon>
        <taxon>Pseudomonadati</taxon>
        <taxon>Candidatus Kryptoniota</taxon>
        <taxon>Candidatus Kryptonium</taxon>
    </lineage>
</organism>
<accession>A0A0P1P090</accession>
<dbReference type="Proteomes" id="UP000182011">
    <property type="component" value="Unassembled WGS sequence"/>
</dbReference>
<dbReference type="InterPro" id="IPR014755">
    <property type="entry name" value="Cu-Rt/internalin_Ig-like"/>
</dbReference>
<reference evidence="3 6" key="2">
    <citation type="submission" date="2015-11" db="EMBL/GenBank/DDBJ databases">
        <authorList>
            <person name="Varghese N."/>
        </authorList>
    </citation>
    <scope>NUCLEOTIDE SEQUENCE [LARGE SCALE GENOMIC DNA]</scope>
    <source>
        <strain evidence="3 6">JGI-8</strain>
    </source>
</reference>
<dbReference type="AlphaFoldDB" id="A0A0P1MGB4"/>
<dbReference type="InterPro" id="IPR032812">
    <property type="entry name" value="SbsA_Ig"/>
</dbReference>
<dbReference type="PROSITE" id="PS51257">
    <property type="entry name" value="PROKAR_LIPOPROTEIN"/>
    <property type="match status" value="1"/>
</dbReference>
<accession>A0A0P1L7P9</accession>
<dbReference type="Proteomes" id="UP000182200">
    <property type="component" value="Unassembled WGS sequence"/>
</dbReference>
<dbReference type="EMBL" id="FAOP01000007">
    <property type="protein sequence ID" value="CUU07623.1"/>
    <property type="molecule type" value="Genomic_DNA"/>
</dbReference>
<evidence type="ECO:0000313" key="5">
    <source>
        <dbReference type="Proteomes" id="UP000182011"/>
    </source>
</evidence>
<keyword evidence="6" id="KW-1185">Reference proteome</keyword>
<dbReference type="Pfam" id="PF13205">
    <property type="entry name" value="Big_5"/>
    <property type="match status" value="3"/>
</dbReference>